<protein>
    <submittedName>
        <fullName evidence="1">Uncharacterized protein</fullName>
    </submittedName>
</protein>
<proteinExistence type="predicted"/>
<comment type="caution">
    <text evidence="1">The sequence shown here is derived from an EMBL/GenBank/DDBJ whole genome shotgun (WGS) entry which is preliminary data.</text>
</comment>
<sequence>MTSSSSTFSGHTKPDVVLSCGDVHKAFLTVCTVSWKFSLIIICQMAVVTCLSSCTTKEKPHIPIQDSTITAQGEKAATTIPIFDKDSLRIADAEMLVQHIYDTVDNSPQTDSMEDTITRDDASLKYFKDHSGQYYVYVVENRGPMYGVSLGWCDLFIFKRLDGLWKLNDFRLQAGGGGMYGNPGSFEKFEQIGEESKAIVISGGQTHMGNNFNLTMVELTKGKLGTTFSFPTRSDYGEGAGDDYKLKVCDENQYHFRKMPGKKYFELILERFNCLNDNSVKVDSVVIPYRNGYAIPERFAFEG</sequence>
<evidence type="ECO:0000313" key="2">
    <source>
        <dbReference type="Proteomes" id="UP000295499"/>
    </source>
</evidence>
<dbReference type="EMBL" id="SNWM01000001">
    <property type="protein sequence ID" value="TDO23800.1"/>
    <property type="molecule type" value="Genomic_DNA"/>
</dbReference>
<dbReference type="Proteomes" id="UP000295499">
    <property type="component" value="Unassembled WGS sequence"/>
</dbReference>
<gene>
    <name evidence="1" type="ORF">CLV32_0085</name>
</gene>
<evidence type="ECO:0000313" key="1">
    <source>
        <dbReference type="EMBL" id="TDO23800.1"/>
    </source>
</evidence>
<accession>A0A4R6INJ2</accession>
<name>A0A4R6INJ2_9SPHI</name>
<organism evidence="1 2">
    <name type="scientific">Pedobacter duraquae</name>
    <dbReference type="NCBI Taxonomy" id="425511"/>
    <lineage>
        <taxon>Bacteria</taxon>
        <taxon>Pseudomonadati</taxon>
        <taxon>Bacteroidota</taxon>
        <taxon>Sphingobacteriia</taxon>
        <taxon>Sphingobacteriales</taxon>
        <taxon>Sphingobacteriaceae</taxon>
        <taxon>Pedobacter</taxon>
    </lineage>
</organism>
<keyword evidence="2" id="KW-1185">Reference proteome</keyword>
<dbReference type="AlphaFoldDB" id="A0A4R6INJ2"/>
<reference evidence="1 2" key="1">
    <citation type="submission" date="2019-03" db="EMBL/GenBank/DDBJ databases">
        <title>Genomic Encyclopedia of Archaeal and Bacterial Type Strains, Phase II (KMG-II): from individual species to whole genera.</title>
        <authorList>
            <person name="Goeker M."/>
        </authorList>
    </citation>
    <scope>NUCLEOTIDE SEQUENCE [LARGE SCALE GENOMIC DNA]</scope>
    <source>
        <strain evidence="1 2">DSM 19034</strain>
    </source>
</reference>